<dbReference type="EC" id="2.5.1.90" evidence="8"/>
<dbReference type="HOGENOM" id="CLU_014015_2_0_6"/>
<evidence type="ECO:0000256" key="12">
    <source>
        <dbReference type="RuleBase" id="RU004466"/>
    </source>
</evidence>
<dbReference type="Pfam" id="PF00348">
    <property type="entry name" value="polyprenyl_synt"/>
    <property type="match status" value="1"/>
</dbReference>
<dbReference type="CDD" id="cd00685">
    <property type="entry name" value="Trans_IPPS_HT"/>
    <property type="match status" value="1"/>
</dbReference>
<dbReference type="InterPro" id="IPR000092">
    <property type="entry name" value="Polyprenyl_synt"/>
</dbReference>
<evidence type="ECO:0000256" key="5">
    <source>
        <dbReference type="ARBA" id="ARBA00022842"/>
    </source>
</evidence>
<dbReference type="AlphaFoldDB" id="Q5H2X9"/>
<keyword evidence="3 12" id="KW-0808">Transferase</keyword>
<evidence type="ECO:0000313" key="14">
    <source>
        <dbReference type="Proteomes" id="UP000006735"/>
    </source>
</evidence>
<gene>
    <name evidence="13" type="primary">ispB</name>
    <name evidence="13" type="ordered locus">XOO1438</name>
</gene>
<dbReference type="PROSITE" id="PS00723">
    <property type="entry name" value="POLYPRENYL_SYNTHASE_1"/>
    <property type="match status" value="1"/>
</dbReference>
<dbReference type="PANTHER" id="PTHR12001">
    <property type="entry name" value="GERANYLGERANYL PYROPHOSPHATE SYNTHASE"/>
    <property type="match status" value="1"/>
</dbReference>
<dbReference type="SFLD" id="SFLDS00005">
    <property type="entry name" value="Isoprenoid_Synthase_Type_I"/>
    <property type="match status" value="1"/>
</dbReference>
<evidence type="ECO:0000256" key="2">
    <source>
        <dbReference type="ARBA" id="ARBA00006706"/>
    </source>
</evidence>
<organism evidence="13 14">
    <name type="scientific">Xanthomonas oryzae pv. oryzae (strain KACC10331 / KXO85)</name>
    <dbReference type="NCBI Taxonomy" id="291331"/>
    <lineage>
        <taxon>Bacteria</taxon>
        <taxon>Pseudomonadati</taxon>
        <taxon>Pseudomonadota</taxon>
        <taxon>Gammaproteobacteria</taxon>
        <taxon>Lysobacterales</taxon>
        <taxon>Lysobacteraceae</taxon>
        <taxon>Xanthomonas</taxon>
    </lineage>
</organism>
<sequence>MSVRQCYRTCPSTVRAVCRVVLPGKRPVRGRKSSPDRPLRPPARLHGAVKVKRPVVPSGTDPARAPIIDAHHERLRMTIAEDLPTVLGLPQIQSLAAPDMAAVDAVIRRRLASDVMLINQIADHIISAGGKRLRPMLVILAGHAAGGSGPEHHQLAAIIEFIHTSTLLHDDVVDESDLRRGRSTANALWGNAPSVLVGDFLYSRSFQLMVELDRMEVMQILADTTNRIAEGEVLQLLHVHNPDTDEAAYLRVIERKTAVLFAAGTRLGALASGADAQVQQQLYDYGMQLGFAFQIADDVLDYAAEAAELGKNLGDDLAEGKATLPLIHAMAHSDATTRERLRQIVEQGDAAAMPDVLAAIHATGGLDYSRQRAGEYAAAAEQALDTLPYSPAVAALRGLARYAVERTH</sequence>
<dbReference type="EMBL" id="AE013598">
    <property type="protein sequence ID" value="AAW74692.1"/>
    <property type="molecule type" value="Genomic_DNA"/>
</dbReference>
<dbReference type="SUPFAM" id="SSF48576">
    <property type="entry name" value="Terpenoid synthases"/>
    <property type="match status" value="1"/>
</dbReference>
<keyword evidence="14" id="KW-1185">Reference proteome</keyword>
<dbReference type="InterPro" id="IPR008949">
    <property type="entry name" value="Isoprenoid_synthase_dom_sf"/>
</dbReference>
<dbReference type="PANTHER" id="PTHR12001:SF69">
    <property type="entry name" value="ALL TRANS-POLYPRENYL-DIPHOSPHATE SYNTHASE PDSS1"/>
    <property type="match status" value="1"/>
</dbReference>
<dbReference type="InterPro" id="IPR033749">
    <property type="entry name" value="Polyprenyl_synt_CS"/>
</dbReference>
<comment type="function">
    <text evidence="7">Supplies octaprenyl diphosphate, the precursor for the side chain of the isoprenoid quinones ubiquinone and menaquinone.</text>
</comment>
<evidence type="ECO:0000256" key="1">
    <source>
        <dbReference type="ARBA" id="ARBA00001946"/>
    </source>
</evidence>
<evidence type="ECO:0000256" key="3">
    <source>
        <dbReference type="ARBA" id="ARBA00022679"/>
    </source>
</evidence>
<evidence type="ECO:0000256" key="11">
    <source>
        <dbReference type="ARBA" id="ARBA00083124"/>
    </source>
</evidence>
<protein>
    <recommendedName>
        <fullName evidence="9">Octaprenyl diphosphate synthase</fullName>
        <ecNumber evidence="8">2.5.1.90</ecNumber>
    </recommendedName>
    <alternativeName>
        <fullName evidence="11">All-trans-octaprenyl-diphosphate synthase</fullName>
    </alternativeName>
    <alternativeName>
        <fullName evidence="10">Octaprenyl pyrophosphate synthase</fullName>
    </alternativeName>
</protein>
<comment type="similarity">
    <text evidence="2 12">Belongs to the FPP/GGPP synthase family.</text>
</comment>
<keyword evidence="5" id="KW-0460">Magnesium</keyword>
<dbReference type="KEGG" id="xoo:XOO1438"/>
<dbReference type="GO" id="GO:0046872">
    <property type="term" value="F:metal ion binding"/>
    <property type="evidence" value="ECO:0007669"/>
    <property type="project" value="UniProtKB-KW"/>
</dbReference>
<reference evidence="13 14" key="1">
    <citation type="journal article" date="2005" name="Nucleic Acids Res.">
        <title>The genome sequence of Xanthomonas oryzae pathovar oryzae KACC10331, the bacterial blight pathogen of rice.</title>
        <authorList>
            <person name="Lee B.M."/>
            <person name="Park Y.J."/>
            <person name="Park D.S."/>
            <person name="Kang H.W."/>
            <person name="Kim J.G."/>
            <person name="Song E.S."/>
            <person name="Park I.C."/>
            <person name="Yoon U.H."/>
            <person name="Hahn J.H."/>
            <person name="Koo B.S."/>
            <person name="Lee G.B."/>
            <person name="Kim H."/>
            <person name="Park H.S."/>
            <person name="Yoon K.O."/>
            <person name="Kim J.H."/>
            <person name="Jung C.H."/>
            <person name="Koh N.H."/>
            <person name="Seo J.S."/>
            <person name="Go S.J."/>
        </authorList>
    </citation>
    <scope>NUCLEOTIDE SEQUENCE [LARGE SCALE GENOMIC DNA]</scope>
    <source>
        <strain evidence="14">KACC10331 / KXO85</strain>
    </source>
</reference>
<name>Q5H2X9_XANOR</name>
<evidence type="ECO:0000256" key="9">
    <source>
        <dbReference type="ARBA" id="ARBA00072473"/>
    </source>
</evidence>
<comment type="cofactor">
    <cofactor evidence="1">
        <name>Mg(2+)</name>
        <dbReference type="ChEBI" id="CHEBI:18420"/>
    </cofactor>
</comment>
<dbReference type="GO" id="GO:0106350">
    <property type="term" value="F:all-trans-octaprenyl-diphosphate synthase activity"/>
    <property type="evidence" value="ECO:0007669"/>
    <property type="project" value="UniProtKB-EC"/>
</dbReference>
<dbReference type="Proteomes" id="UP000006735">
    <property type="component" value="Chromosome"/>
</dbReference>
<keyword evidence="4" id="KW-0479">Metal-binding</keyword>
<evidence type="ECO:0000313" key="13">
    <source>
        <dbReference type="EMBL" id="AAW74692.1"/>
    </source>
</evidence>
<comment type="catalytic activity">
    <reaction evidence="6">
        <text>5 isopentenyl diphosphate + (2E,6E)-farnesyl diphosphate = all-trans-octaprenyl diphosphate + 5 diphosphate</text>
        <dbReference type="Rhea" id="RHEA:27798"/>
        <dbReference type="ChEBI" id="CHEBI:33019"/>
        <dbReference type="ChEBI" id="CHEBI:57711"/>
        <dbReference type="ChEBI" id="CHEBI:128769"/>
        <dbReference type="ChEBI" id="CHEBI:175763"/>
        <dbReference type="EC" id="2.5.1.90"/>
    </reaction>
</comment>
<dbReference type="STRING" id="291331.XOO1438"/>
<dbReference type="PROSITE" id="PS00444">
    <property type="entry name" value="POLYPRENYL_SYNTHASE_2"/>
    <property type="match status" value="1"/>
</dbReference>
<accession>Q5H2X9</accession>
<dbReference type="FunFam" id="1.10.600.10:FF:000002">
    <property type="entry name" value="Octaprenyl diphosphate synthase"/>
    <property type="match status" value="1"/>
</dbReference>
<evidence type="ECO:0000256" key="4">
    <source>
        <dbReference type="ARBA" id="ARBA00022723"/>
    </source>
</evidence>
<dbReference type="Gene3D" id="1.10.600.10">
    <property type="entry name" value="Farnesyl Diphosphate Synthase"/>
    <property type="match status" value="1"/>
</dbReference>
<evidence type="ECO:0000256" key="6">
    <source>
        <dbReference type="ARBA" id="ARBA00051506"/>
    </source>
</evidence>
<evidence type="ECO:0000256" key="8">
    <source>
        <dbReference type="ARBA" id="ARBA00066511"/>
    </source>
</evidence>
<proteinExistence type="inferred from homology"/>
<evidence type="ECO:0000256" key="7">
    <source>
        <dbReference type="ARBA" id="ARBA00055029"/>
    </source>
</evidence>
<dbReference type="GO" id="GO:0008299">
    <property type="term" value="P:isoprenoid biosynthetic process"/>
    <property type="evidence" value="ECO:0007669"/>
    <property type="project" value="InterPro"/>
</dbReference>
<evidence type="ECO:0000256" key="10">
    <source>
        <dbReference type="ARBA" id="ARBA00079637"/>
    </source>
</evidence>